<dbReference type="Pfam" id="PF05658">
    <property type="entry name" value="YadA_head"/>
    <property type="match status" value="11"/>
</dbReference>
<evidence type="ECO:0000256" key="1">
    <source>
        <dbReference type="ARBA" id="ARBA00004241"/>
    </source>
</evidence>
<dbReference type="InterPro" id="IPR011049">
    <property type="entry name" value="Serralysin-like_metalloprot_C"/>
</dbReference>
<reference evidence="14" key="1">
    <citation type="submission" date="2020-10" db="EMBL/GenBank/DDBJ databases">
        <authorList>
            <person name="Gilroy R."/>
        </authorList>
    </citation>
    <scope>NUCLEOTIDE SEQUENCE</scope>
    <source>
        <strain evidence="14">CHK160-1198</strain>
    </source>
</reference>
<evidence type="ECO:0000256" key="8">
    <source>
        <dbReference type="ARBA" id="ARBA00022927"/>
    </source>
</evidence>
<dbReference type="Gene3D" id="2.20.70.140">
    <property type="match status" value="2"/>
</dbReference>
<evidence type="ECO:0000256" key="2">
    <source>
        <dbReference type="ARBA" id="ARBA00004442"/>
    </source>
</evidence>
<dbReference type="Pfam" id="PF03895">
    <property type="entry name" value="YadA_anchor"/>
    <property type="match status" value="1"/>
</dbReference>
<dbReference type="Gene3D" id="3.30.1300.30">
    <property type="entry name" value="GSPII I/J protein-like"/>
    <property type="match status" value="1"/>
</dbReference>
<organism evidence="14 15">
    <name type="scientific">Candidatus Avacidaminococcus intestinavium</name>
    <dbReference type="NCBI Taxonomy" id="2840684"/>
    <lineage>
        <taxon>Bacteria</taxon>
        <taxon>Bacillati</taxon>
        <taxon>Bacillota</taxon>
        <taxon>Negativicutes</taxon>
        <taxon>Acidaminococcales</taxon>
        <taxon>Acidaminococcaceae</taxon>
        <taxon>Acidaminococcaceae incertae sedis</taxon>
        <taxon>Candidatus Avacidaminococcus</taxon>
    </lineage>
</organism>
<protein>
    <submittedName>
        <fullName evidence="14">S-layer homology domain-containing protein</fullName>
    </submittedName>
</protein>
<evidence type="ECO:0000256" key="12">
    <source>
        <dbReference type="SAM" id="Phobius"/>
    </source>
</evidence>
<keyword evidence="9 12" id="KW-0472">Membrane</keyword>
<sequence length="2022" mass="207907">MNKIFKVIWSKARSCYMVVSELANGNTKASTPSATRKARQSLTGLCAIQIALLSSLITFAPITPAFAALEAGTNITIEAGATELDQKISTSLTPEFTSVQAESITSGSITIGTAASKQLTFNEGIFNLGDAGSISVGDKTYLSTTGLNANNQKISGVLAGDVTSGSTDAVNGDQLYEVQQTAQQGFNVQVGATPATQIAPGDTLKFTAGTNLTLTNTDGTIDLALSATPSFTSVKTGNTTVNNSGLTIGTGASAISLSASGLNNGGKRITGVAEGTAATDAVNKAQMEKAITDVQSSGTALKYFKANSSGEEDDALASGQDAIAIGKLAKSTGDNAIALGKETAATGSGALALGVNSTTNGDNTVAIGNGAKAQEESALAIGENAEALDEGAIALGKDADAKYKNSIAIGTDSVAQENGIATGLGSNAEINALALGTRANANGAQSIALGLNSHSNGEGSLSLGSNSYAAGARDISLGQNAGTNSAGGDPEKLKHDRIAIGTESGSNNSGNENIAIGYKAGGAVSGDSNVAIGSLAGSNIEGDKNTSIGFNAAGSGSHSTAIGAESKAHAGATAIGDTAKATGKNSVAVGYGAQSLGDTAIAIGQNAVATDNSIALGNASTADQSISSAASYLTKQSAGSSGVISVGSDTIKRRIVHVADGSEGNDAVNVNQLKAAQTTLANLIGGGVTLTGEGNYSKFKLLKKDGDPHNPADYMEFNTVAEAMGQISAGEINVALADAVKYTDAGRGNINADATISNVKNAITNDQAVNLGQMNTAIEDSRIKYYSVKSDSDANRDNSGASGSDSMAIGPAAKAVGEQSISIGLNTKSEGDNSIVIGNAESSTEAKQAVAYNKSGIAIGTAASSAGDRSIAFGYEATTQRQNADLSSNDAIAFGTKAKATADRGVAIGSNAVASGINAFAQGTNSNAINSNTISIGANTTVAGNNALALGSQNRVRGANSGVIGTNMTGDNAAANYLHGSNTYVVGNANGDIAGHNSSIIGNQNKIGDTFTNDKEEPESIFSTNTGVLGNNNSVTSHSSSVIGYGNTLGQKPPVGSNDYDFVENSGVFGNDNQVLGNNNRVLGNNNKDHNQDKVFILGNNVGNTSDILANSVYLGDNTTYEKQGASTQGNKAYDKLTDNKKTYTFAGGTVPAGVVSIGSVGAERRIQNVSAGLVTASSTDAINGSQLYALTRPLGFKGDQGEAIKRGSDQTLDIIGGATAPLTNNNIGVINDKDKLAVKLAENITDLSSIKFKNSTIELTVNGLNNGGNKITGVAEGTVDTDAVNLKQLKVVEQKANAKTTLSDGKNTNVTSSTNNDGTLDYKVNLNDKITLGTGDNQVTINGEEGKITAGNTVSLNGVTGTATIGNVSINGGGTGATVNGLTNKTWDPTKIVSGQAATEDQLQKVSQTLDGGLTFAGNKGTVNKKLGTTVNIVGGILDDSKETSTKNVKTVVNEKGDLEISLAEEVEFKKVTTGGVYINGSSVSLTDAGLNNGGNKITNVGTGTADTDAVNVGQMKDYVNNETTKTKTTVSEGNGIKVEKSGPEAGPNDYKVSLQDSITLGEGNNAVQLDGKNGKIQVGGADGISIDGKDGHIDGLKNTTWDPETTGKTTPDRAATEGQLQGLYQDVNTKIENVNNKVEELDATSITGGKIGADGKITLKKKDSKPDITLEGTLHDYALDDNNGIGYAANDNGDVTMKVVDKYNESNSYDVKIKDVASKKKLDDLTSTVGVSTKEEMKERYKETNFIKDAKDMADADVILDREIKTNRDVLEQHGDQINNITNNVNKLGSRVDKVGAGAAALAALHPLEFDPDTKLSFAAGVGNYKGETAGAIGAFYRPDEKVMLNLGGTIGNGENMVNMGVSFALDRTSHVNNSKVAMAKELVDLRKQVADLTMLVMQNNTKGYDNLDLNRLFPDVAENHWAYEYVSGLAKQGVIEGYPDGNFGGDRMMTRYEFATMLYRAMQRGVNIESRLINEFEAELGRIRVDRISGEDNDRRKVERVRVNGGESRDKYGSEITAK</sequence>
<keyword evidence="12" id="KW-1133">Transmembrane helix</keyword>
<dbReference type="InterPro" id="IPR008640">
    <property type="entry name" value="Adhesin_Head_dom"/>
</dbReference>
<evidence type="ECO:0000256" key="7">
    <source>
        <dbReference type="ARBA" id="ARBA00022729"/>
    </source>
</evidence>
<evidence type="ECO:0000256" key="4">
    <source>
        <dbReference type="ARBA" id="ARBA00022448"/>
    </source>
</evidence>
<dbReference type="Pfam" id="PF00395">
    <property type="entry name" value="SLH"/>
    <property type="match status" value="1"/>
</dbReference>
<dbReference type="Proteomes" id="UP000824099">
    <property type="component" value="Unassembled WGS sequence"/>
</dbReference>
<dbReference type="Gene3D" id="6.10.250.2040">
    <property type="match status" value="2"/>
</dbReference>
<keyword evidence="5" id="KW-1134">Transmembrane beta strand</keyword>
<gene>
    <name evidence="14" type="ORF">IAB06_03015</name>
</gene>
<dbReference type="CDD" id="cd12820">
    <property type="entry name" value="LbR_YadA-like"/>
    <property type="match status" value="3"/>
</dbReference>
<dbReference type="EMBL" id="DVNI01000040">
    <property type="protein sequence ID" value="HIU63999.1"/>
    <property type="molecule type" value="Genomic_DNA"/>
</dbReference>
<keyword evidence="7" id="KW-0732">Signal</keyword>
<evidence type="ECO:0000313" key="14">
    <source>
        <dbReference type="EMBL" id="HIU63999.1"/>
    </source>
</evidence>
<dbReference type="InterPro" id="IPR051465">
    <property type="entry name" value="Cell_Envelope_Struct_Comp"/>
</dbReference>
<feature type="domain" description="SLH" evidence="13">
    <location>
        <begin position="1912"/>
        <end position="1975"/>
    </location>
</feature>
<dbReference type="Pfam" id="PF13018">
    <property type="entry name" value="ESPR"/>
    <property type="match status" value="1"/>
</dbReference>
<dbReference type="InterPro" id="IPR024973">
    <property type="entry name" value="ESPR"/>
</dbReference>
<proteinExistence type="inferred from homology"/>
<name>A0A9D1MPB3_9FIRM</name>
<evidence type="ECO:0000259" key="13">
    <source>
        <dbReference type="PROSITE" id="PS51272"/>
    </source>
</evidence>
<accession>A0A9D1MPB3</accession>
<comment type="similarity">
    <text evidence="3">Belongs to the autotransporter-2 (AT-2) (TC 1.B.40) family.</text>
</comment>
<dbReference type="Gene3D" id="6.20.50.100">
    <property type="match status" value="1"/>
</dbReference>
<dbReference type="GO" id="GO:0009279">
    <property type="term" value="C:cell outer membrane"/>
    <property type="evidence" value="ECO:0007669"/>
    <property type="project" value="UniProtKB-SubCell"/>
</dbReference>
<keyword evidence="10" id="KW-0998">Cell outer membrane</keyword>
<reference evidence="14" key="2">
    <citation type="journal article" date="2021" name="PeerJ">
        <title>Extensive microbial diversity within the chicken gut microbiome revealed by metagenomics and culture.</title>
        <authorList>
            <person name="Gilroy R."/>
            <person name="Ravi A."/>
            <person name="Getino M."/>
            <person name="Pursley I."/>
            <person name="Horton D.L."/>
            <person name="Alikhan N.F."/>
            <person name="Baker D."/>
            <person name="Gharbi K."/>
            <person name="Hall N."/>
            <person name="Watson M."/>
            <person name="Adriaenssens E.M."/>
            <person name="Foster-Nyarko E."/>
            <person name="Jarju S."/>
            <person name="Secka A."/>
            <person name="Antonio M."/>
            <person name="Oren A."/>
            <person name="Chaudhuri R.R."/>
            <person name="La Ragione R."/>
            <person name="Hildebrand F."/>
            <person name="Pallen M.J."/>
        </authorList>
    </citation>
    <scope>NUCLEOTIDE SEQUENCE</scope>
    <source>
        <strain evidence="14">CHK160-1198</strain>
    </source>
</reference>
<dbReference type="Gene3D" id="1.20.5.170">
    <property type="match status" value="1"/>
</dbReference>
<evidence type="ECO:0000256" key="3">
    <source>
        <dbReference type="ARBA" id="ARBA00005848"/>
    </source>
</evidence>
<dbReference type="InterPro" id="IPR008635">
    <property type="entry name" value="Coiled_stalk_dom"/>
</dbReference>
<dbReference type="SUPFAM" id="SSF54523">
    <property type="entry name" value="Pili subunits"/>
    <property type="match status" value="1"/>
</dbReference>
<comment type="caution">
    <text evidence="14">The sequence shown here is derived from an EMBL/GenBank/DDBJ whole genome shotgun (WGS) entry which is preliminary data.</text>
</comment>
<dbReference type="PROSITE" id="PS51272">
    <property type="entry name" value="SLH"/>
    <property type="match status" value="1"/>
</dbReference>
<keyword evidence="6 12" id="KW-0812">Transmembrane</keyword>
<feature type="region of interest" description="Disordered" evidence="11">
    <location>
        <begin position="2002"/>
        <end position="2022"/>
    </location>
</feature>
<dbReference type="Pfam" id="PF05662">
    <property type="entry name" value="YadA_stalk"/>
    <property type="match status" value="6"/>
</dbReference>
<comment type="subcellular location">
    <subcellularLocation>
        <location evidence="2">Cell outer membrane</location>
    </subcellularLocation>
    <subcellularLocation>
        <location evidence="1">Cell surface</location>
    </subcellularLocation>
</comment>
<evidence type="ECO:0000256" key="5">
    <source>
        <dbReference type="ARBA" id="ARBA00022452"/>
    </source>
</evidence>
<dbReference type="GO" id="GO:0015031">
    <property type="term" value="P:protein transport"/>
    <property type="evidence" value="ECO:0007669"/>
    <property type="project" value="UniProtKB-KW"/>
</dbReference>
<evidence type="ECO:0000256" key="6">
    <source>
        <dbReference type="ARBA" id="ARBA00022692"/>
    </source>
</evidence>
<evidence type="ECO:0000256" key="10">
    <source>
        <dbReference type="ARBA" id="ARBA00023237"/>
    </source>
</evidence>
<dbReference type="InterPro" id="IPR001119">
    <property type="entry name" value="SLH_dom"/>
</dbReference>
<dbReference type="SUPFAM" id="SSF101967">
    <property type="entry name" value="Adhesin YadA, collagen-binding domain"/>
    <property type="match status" value="9"/>
</dbReference>
<dbReference type="GO" id="GO:0009986">
    <property type="term" value="C:cell surface"/>
    <property type="evidence" value="ECO:0007669"/>
    <property type="project" value="UniProtKB-SubCell"/>
</dbReference>
<evidence type="ECO:0000256" key="9">
    <source>
        <dbReference type="ARBA" id="ARBA00023136"/>
    </source>
</evidence>
<dbReference type="PANTHER" id="PTHR43308">
    <property type="entry name" value="OUTER MEMBRANE PROTEIN ALPHA-RELATED"/>
    <property type="match status" value="1"/>
</dbReference>
<keyword evidence="8" id="KW-0653">Protein transport</keyword>
<feature type="transmembrane region" description="Helical" evidence="12">
    <location>
        <begin position="42"/>
        <end position="62"/>
    </location>
</feature>
<evidence type="ECO:0000256" key="11">
    <source>
        <dbReference type="SAM" id="MobiDB-lite"/>
    </source>
</evidence>
<dbReference type="InterPro" id="IPR005594">
    <property type="entry name" value="YadA_C"/>
</dbReference>
<evidence type="ECO:0000313" key="15">
    <source>
        <dbReference type="Proteomes" id="UP000824099"/>
    </source>
</evidence>
<keyword evidence="4" id="KW-0813">Transport</keyword>
<dbReference type="Gene3D" id="2.150.10.10">
    <property type="entry name" value="Serralysin-like metalloprotease, C-terminal"/>
    <property type="match status" value="7"/>
</dbReference>
<dbReference type="InterPro" id="IPR045584">
    <property type="entry name" value="Pilin-like"/>
</dbReference>